<dbReference type="InterPro" id="IPR000719">
    <property type="entry name" value="Prot_kinase_dom"/>
</dbReference>
<keyword evidence="1 3" id="KW-0547">Nucleotide-binding</keyword>
<dbReference type="GO" id="GO:0005524">
    <property type="term" value="F:ATP binding"/>
    <property type="evidence" value="ECO:0007669"/>
    <property type="project" value="UniProtKB-UniRule"/>
</dbReference>
<evidence type="ECO:0000313" key="6">
    <source>
        <dbReference type="EMBL" id="KDQ10171.1"/>
    </source>
</evidence>
<dbReference type="STRING" id="930990.A0A067MEZ8"/>
<dbReference type="Proteomes" id="UP000027195">
    <property type="component" value="Unassembled WGS sequence"/>
</dbReference>
<evidence type="ECO:0000256" key="2">
    <source>
        <dbReference type="ARBA" id="ARBA00022840"/>
    </source>
</evidence>
<evidence type="ECO:0000256" key="3">
    <source>
        <dbReference type="PROSITE-ProRule" id="PRU10141"/>
    </source>
</evidence>
<dbReference type="InterPro" id="IPR008271">
    <property type="entry name" value="Ser/Thr_kinase_AS"/>
</dbReference>
<feature type="domain" description="Protein kinase" evidence="5">
    <location>
        <begin position="25"/>
        <end position="296"/>
    </location>
</feature>
<dbReference type="InterPro" id="IPR011009">
    <property type="entry name" value="Kinase-like_dom_sf"/>
</dbReference>
<keyword evidence="2 3" id="KW-0067">ATP-binding</keyword>
<dbReference type="SMART" id="SM00220">
    <property type="entry name" value="S_TKc"/>
    <property type="match status" value="1"/>
</dbReference>
<evidence type="ECO:0000313" key="7">
    <source>
        <dbReference type="Proteomes" id="UP000027195"/>
    </source>
</evidence>
<dbReference type="PROSITE" id="PS50011">
    <property type="entry name" value="PROTEIN_KINASE_DOM"/>
    <property type="match status" value="1"/>
</dbReference>
<dbReference type="InterPro" id="IPR051681">
    <property type="entry name" value="Ser/Thr_Kinases-Pseudokinases"/>
</dbReference>
<dbReference type="PROSITE" id="PS00108">
    <property type="entry name" value="PROTEIN_KINASE_ST"/>
    <property type="match status" value="1"/>
</dbReference>
<organism evidence="6 7">
    <name type="scientific">Botryobasidium botryosum (strain FD-172 SS1)</name>
    <dbReference type="NCBI Taxonomy" id="930990"/>
    <lineage>
        <taxon>Eukaryota</taxon>
        <taxon>Fungi</taxon>
        <taxon>Dikarya</taxon>
        <taxon>Basidiomycota</taxon>
        <taxon>Agaricomycotina</taxon>
        <taxon>Agaricomycetes</taxon>
        <taxon>Cantharellales</taxon>
        <taxon>Botryobasidiaceae</taxon>
        <taxon>Botryobasidium</taxon>
    </lineage>
</organism>
<keyword evidence="7" id="KW-1185">Reference proteome</keyword>
<dbReference type="OrthoDB" id="4062651at2759"/>
<comment type="similarity">
    <text evidence="4">Belongs to the protein kinase superfamily.</text>
</comment>
<dbReference type="PROSITE" id="PS00107">
    <property type="entry name" value="PROTEIN_KINASE_ATP"/>
    <property type="match status" value="1"/>
</dbReference>
<evidence type="ECO:0000256" key="1">
    <source>
        <dbReference type="ARBA" id="ARBA00022741"/>
    </source>
</evidence>
<proteinExistence type="inferred from homology"/>
<evidence type="ECO:0000259" key="5">
    <source>
        <dbReference type="PROSITE" id="PS50011"/>
    </source>
</evidence>
<dbReference type="PANTHER" id="PTHR44329:SF214">
    <property type="entry name" value="PROTEIN KINASE DOMAIN-CONTAINING PROTEIN"/>
    <property type="match status" value="1"/>
</dbReference>
<evidence type="ECO:0000256" key="4">
    <source>
        <dbReference type="RuleBase" id="RU000304"/>
    </source>
</evidence>
<dbReference type="InterPro" id="IPR017441">
    <property type="entry name" value="Protein_kinase_ATP_BS"/>
</dbReference>
<dbReference type="SUPFAM" id="SSF56112">
    <property type="entry name" value="Protein kinase-like (PK-like)"/>
    <property type="match status" value="1"/>
</dbReference>
<dbReference type="Gene3D" id="1.10.510.10">
    <property type="entry name" value="Transferase(Phosphotransferase) domain 1"/>
    <property type="match status" value="1"/>
</dbReference>
<name>A0A067MEZ8_BOTB1</name>
<accession>A0A067MEZ8</accession>
<dbReference type="InParanoid" id="A0A067MEZ8"/>
<reference evidence="7" key="1">
    <citation type="journal article" date="2014" name="Proc. Natl. Acad. Sci. U.S.A.">
        <title>Extensive sampling of basidiomycete genomes demonstrates inadequacy of the white-rot/brown-rot paradigm for wood decay fungi.</title>
        <authorList>
            <person name="Riley R."/>
            <person name="Salamov A.A."/>
            <person name="Brown D.W."/>
            <person name="Nagy L.G."/>
            <person name="Floudas D."/>
            <person name="Held B.W."/>
            <person name="Levasseur A."/>
            <person name="Lombard V."/>
            <person name="Morin E."/>
            <person name="Otillar R."/>
            <person name="Lindquist E.A."/>
            <person name="Sun H."/>
            <person name="LaButti K.M."/>
            <person name="Schmutz J."/>
            <person name="Jabbour D."/>
            <person name="Luo H."/>
            <person name="Baker S.E."/>
            <person name="Pisabarro A.G."/>
            <person name="Walton J.D."/>
            <person name="Blanchette R.A."/>
            <person name="Henrissat B."/>
            <person name="Martin F."/>
            <person name="Cullen D."/>
            <person name="Hibbett D.S."/>
            <person name="Grigoriev I.V."/>
        </authorList>
    </citation>
    <scope>NUCLEOTIDE SEQUENCE [LARGE SCALE GENOMIC DNA]</scope>
    <source>
        <strain evidence="7">FD-172 SS1</strain>
    </source>
</reference>
<dbReference type="AlphaFoldDB" id="A0A067MEZ8"/>
<keyword evidence="4" id="KW-0808">Transferase</keyword>
<protein>
    <recommendedName>
        <fullName evidence="5">Protein kinase domain-containing protein</fullName>
    </recommendedName>
</protein>
<feature type="binding site" evidence="3">
    <location>
        <position position="53"/>
    </location>
    <ligand>
        <name>ATP</name>
        <dbReference type="ChEBI" id="CHEBI:30616"/>
    </ligand>
</feature>
<keyword evidence="4" id="KW-0418">Kinase</keyword>
<dbReference type="EMBL" id="KL198070">
    <property type="protein sequence ID" value="KDQ10171.1"/>
    <property type="molecule type" value="Genomic_DNA"/>
</dbReference>
<dbReference type="HOGENOM" id="CLU_000288_7_18_1"/>
<dbReference type="PANTHER" id="PTHR44329">
    <property type="entry name" value="SERINE/THREONINE-PROTEIN KINASE TNNI3K-RELATED"/>
    <property type="match status" value="1"/>
</dbReference>
<keyword evidence="4" id="KW-0723">Serine/threonine-protein kinase</keyword>
<gene>
    <name evidence="6" type="ORF">BOTBODRAFT_499007</name>
</gene>
<dbReference type="Pfam" id="PF00069">
    <property type="entry name" value="Pkinase"/>
    <property type="match status" value="1"/>
</dbReference>
<sequence>MSHWLCSLYGYKPPAPVIDLSGLVRLGTQPLGEGGFGDCWQGLLPGKGEVAMKCSHGNIPEESVLRRARREANVWQNLHHPNILPFLGLTTLDSITYLVSPWMENGDLLAYVKKNPDVDCLKLLVQIAKGVEYLHTFDPVVVHGDLKAANILITENGEAHIADFGLAHGLVEGGGSSENYSTAWKYGGNVRWQAPEIMKATTDEQAKRTTKSDMFAFGRVITEVYTQDVPFAYQSGTLVIVNWVMSGELPTRPTDAGTIARGLDDRMWGLVKDCCRKRPFLRLTAKDAVRRLQAALEIRDGSRRSSFFTRTFSG</sequence>
<dbReference type="GO" id="GO:0004674">
    <property type="term" value="F:protein serine/threonine kinase activity"/>
    <property type="evidence" value="ECO:0007669"/>
    <property type="project" value="UniProtKB-KW"/>
</dbReference>